<evidence type="ECO:0000256" key="6">
    <source>
        <dbReference type="ARBA" id="ARBA00022989"/>
    </source>
</evidence>
<evidence type="ECO:0000313" key="12">
    <source>
        <dbReference type="Proteomes" id="UP001652660"/>
    </source>
</evidence>
<evidence type="ECO:0000256" key="1">
    <source>
        <dbReference type="ARBA" id="ARBA00004167"/>
    </source>
</evidence>
<gene>
    <name evidence="13" type="primary">LOC113692413</name>
</gene>
<comment type="subcellular location">
    <subcellularLocation>
        <location evidence="1">Membrane</location>
        <topology evidence="1">Single-pass membrane protein</topology>
    </subcellularLocation>
</comment>
<dbReference type="GO" id="GO:0020037">
    <property type="term" value="F:heme binding"/>
    <property type="evidence" value="ECO:0007669"/>
    <property type="project" value="InterPro"/>
</dbReference>
<dbReference type="OrthoDB" id="1372046at2759"/>
<evidence type="ECO:0000256" key="9">
    <source>
        <dbReference type="ARBA" id="ARBA00023033"/>
    </source>
</evidence>
<keyword evidence="6" id="KW-0472">Membrane</keyword>
<proteinExistence type="inferred from homology"/>
<accession>A0A6P6SLI6</accession>
<dbReference type="GO" id="GO:0005506">
    <property type="term" value="F:iron ion binding"/>
    <property type="evidence" value="ECO:0007669"/>
    <property type="project" value="InterPro"/>
</dbReference>
<keyword evidence="3 10" id="KW-0349">Heme</keyword>
<dbReference type="InterPro" id="IPR002403">
    <property type="entry name" value="Cyt_P450_E_grp-IV"/>
</dbReference>
<dbReference type="GO" id="GO:0004497">
    <property type="term" value="F:monooxygenase activity"/>
    <property type="evidence" value="ECO:0007669"/>
    <property type="project" value="UniProtKB-KW"/>
</dbReference>
<dbReference type="RefSeq" id="XP_027066627.2">
    <property type="nucleotide sequence ID" value="XM_027210826.2"/>
</dbReference>
<comment type="cofactor">
    <cofactor evidence="10">
        <name>heme</name>
        <dbReference type="ChEBI" id="CHEBI:30413"/>
    </cofactor>
</comment>
<keyword evidence="8 10" id="KW-0408">Iron</keyword>
<dbReference type="Pfam" id="PF00067">
    <property type="entry name" value="p450"/>
    <property type="match status" value="1"/>
</dbReference>
<organism evidence="12 13">
    <name type="scientific">Coffea arabica</name>
    <name type="common">Arabian coffee</name>
    <dbReference type="NCBI Taxonomy" id="13443"/>
    <lineage>
        <taxon>Eukaryota</taxon>
        <taxon>Viridiplantae</taxon>
        <taxon>Streptophyta</taxon>
        <taxon>Embryophyta</taxon>
        <taxon>Tracheophyta</taxon>
        <taxon>Spermatophyta</taxon>
        <taxon>Magnoliopsida</taxon>
        <taxon>eudicotyledons</taxon>
        <taxon>Gunneridae</taxon>
        <taxon>Pentapetalae</taxon>
        <taxon>asterids</taxon>
        <taxon>lamiids</taxon>
        <taxon>Gentianales</taxon>
        <taxon>Rubiaceae</taxon>
        <taxon>Ixoroideae</taxon>
        <taxon>Gardenieae complex</taxon>
        <taxon>Bertiereae - Coffeeae clade</taxon>
        <taxon>Coffeeae</taxon>
        <taxon>Coffea</taxon>
    </lineage>
</organism>
<dbReference type="GO" id="GO:0016020">
    <property type="term" value="C:membrane"/>
    <property type="evidence" value="ECO:0007669"/>
    <property type="project" value="UniProtKB-SubCell"/>
</dbReference>
<evidence type="ECO:0000256" key="11">
    <source>
        <dbReference type="RuleBase" id="RU000461"/>
    </source>
</evidence>
<feature type="binding site" description="axial binding residue" evidence="10">
    <location>
        <position position="423"/>
    </location>
    <ligand>
        <name>heme</name>
        <dbReference type="ChEBI" id="CHEBI:30413"/>
    </ligand>
    <ligandPart>
        <name>Fe</name>
        <dbReference type="ChEBI" id="CHEBI:18248"/>
    </ligandPart>
</feature>
<keyword evidence="12" id="KW-1185">Reference proteome</keyword>
<dbReference type="SUPFAM" id="SSF48264">
    <property type="entry name" value="Cytochrome P450"/>
    <property type="match status" value="1"/>
</dbReference>
<keyword evidence="7 11" id="KW-0560">Oxidoreductase</keyword>
<evidence type="ECO:0000256" key="3">
    <source>
        <dbReference type="ARBA" id="ARBA00022617"/>
    </source>
</evidence>
<evidence type="ECO:0000256" key="4">
    <source>
        <dbReference type="ARBA" id="ARBA00022692"/>
    </source>
</evidence>
<dbReference type="InterPro" id="IPR001128">
    <property type="entry name" value="Cyt_P450"/>
</dbReference>
<keyword evidence="5 10" id="KW-0479">Metal-binding</keyword>
<dbReference type="GeneID" id="113692413"/>
<evidence type="ECO:0000256" key="7">
    <source>
        <dbReference type="ARBA" id="ARBA00023002"/>
    </source>
</evidence>
<sequence length="474" mass="53887">MELFLLFLFFLLMVFFCFFLYSFPLSFKLKEPISKLQLPPGKTGWPIVGETLEFAAMGRNGTPEKFFKDRMSKYSQEVFKTSLLCEQIAVFCGPAANKFVFSNENKLVALSWPSSAKKIFPSSNSSTKLRAVALTLLKPDNLHKYVSIVDSIAKSHLETQWNFQKEVNVLSLVRQFDFTAACRLFLSINDPHQIEDCAKPFEVMAAGIFTLPINLPGSSYNRGIKAANSVRQKLLGIIKQRKGEVMDKQLVHDEDLLSLFLTKPDENGKFMSEPEIADHLLAALLASQDSTTASITFTMKYLAEFPDIYDEVLKEQRSIAQEKIPGEPLNWKDLQKMRYAWNVVSEVLRLVPPVQGNFREVLTDFTYSTFFIPKGWKIYWTPNSTHKNPQYFSDPEKFDPSRFEGSGPMPHTFVPFGGGSRICPGKDFARVVILVFMYNVIGKFRWEKLLPVEKTVVLPIPLPAKGLPVVLHPH</sequence>
<dbReference type="CDD" id="cd11043">
    <property type="entry name" value="CYP90-like"/>
    <property type="match status" value="1"/>
</dbReference>
<dbReference type="PRINTS" id="PR00385">
    <property type="entry name" value="P450"/>
</dbReference>
<protein>
    <submittedName>
        <fullName evidence="13">Beta-amyrin 28-monooxygenase-like</fullName>
    </submittedName>
</protein>
<dbReference type="Proteomes" id="UP001652660">
    <property type="component" value="Chromosome 6c"/>
</dbReference>
<dbReference type="PROSITE" id="PS00086">
    <property type="entry name" value="CYTOCHROME_P450"/>
    <property type="match status" value="1"/>
</dbReference>
<name>A0A6P6SLI6_COFAR</name>
<reference evidence="12" key="1">
    <citation type="journal article" date="2025" name="Foods">
        <title>Unveiling the Microbial Signatures of Arabica Coffee Cherries: Insights into Ripeness Specific Diversity, Functional Traits, and Implications for Quality and Safety.</title>
        <authorList>
            <consortium name="RefSeq"/>
            <person name="Tenea G.N."/>
            <person name="Cifuentes V."/>
            <person name="Reyes P."/>
            <person name="Cevallos-Vallejos M."/>
        </authorList>
    </citation>
    <scope>NUCLEOTIDE SEQUENCE [LARGE SCALE GENOMIC DNA]</scope>
</reference>
<dbReference type="InterPro" id="IPR017972">
    <property type="entry name" value="Cyt_P450_CS"/>
</dbReference>
<keyword evidence="4" id="KW-0812">Transmembrane</keyword>
<keyword evidence="9 11" id="KW-0503">Monooxygenase</keyword>
<keyword evidence="6" id="KW-1133">Transmembrane helix</keyword>
<dbReference type="GO" id="GO:0016125">
    <property type="term" value="P:sterol metabolic process"/>
    <property type="evidence" value="ECO:0007669"/>
    <property type="project" value="TreeGrafter"/>
</dbReference>
<dbReference type="InterPro" id="IPR036396">
    <property type="entry name" value="Cyt_P450_sf"/>
</dbReference>
<reference evidence="13" key="2">
    <citation type="submission" date="2025-08" db="UniProtKB">
        <authorList>
            <consortium name="RefSeq"/>
        </authorList>
    </citation>
    <scope>IDENTIFICATION</scope>
    <source>
        <tissue evidence="13">Leaves</tissue>
    </source>
</reference>
<evidence type="ECO:0000256" key="5">
    <source>
        <dbReference type="ARBA" id="ARBA00022723"/>
    </source>
</evidence>
<dbReference type="GO" id="GO:0016705">
    <property type="term" value="F:oxidoreductase activity, acting on paired donors, with incorporation or reduction of molecular oxygen"/>
    <property type="evidence" value="ECO:0007669"/>
    <property type="project" value="InterPro"/>
</dbReference>
<dbReference type="PANTHER" id="PTHR24286:SF384">
    <property type="entry name" value="P450, PUTATIVE (EUROFUNG)-RELATED"/>
    <property type="match status" value="1"/>
</dbReference>
<dbReference type="AlphaFoldDB" id="A0A6P6SLI6"/>
<comment type="similarity">
    <text evidence="2 11">Belongs to the cytochrome P450 family.</text>
</comment>
<dbReference type="PRINTS" id="PR00465">
    <property type="entry name" value="EP450IV"/>
</dbReference>
<evidence type="ECO:0000256" key="2">
    <source>
        <dbReference type="ARBA" id="ARBA00010617"/>
    </source>
</evidence>
<dbReference type="Gene3D" id="1.10.630.10">
    <property type="entry name" value="Cytochrome P450"/>
    <property type="match status" value="1"/>
</dbReference>
<evidence type="ECO:0000313" key="13">
    <source>
        <dbReference type="RefSeq" id="XP_027066627.2"/>
    </source>
</evidence>
<dbReference type="PANTHER" id="PTHR24286">
    <property type="entry name" value="CYTOCHROME P450 26"/>
    <property type="match status" value="1"/>
</dbReference>
<evidence type="ECO:0000256" key="8">
    <source>
        <dbReference type="ARBA" id="ARBA00023004"/>
    </source>
</evidence>
<evidence type="ECO:0000256" key="10">
    <source>
        <dbReference type="PIRSR" id="PIRSR602403-1"/>
    </source>
</evidence>